<dbReference type="GeneID" id="85329451"/>
<dbReference type="Proteomes" id="UP001172101">
    <property type="component" value="Unassembled WGS sequence"/>
</dbReference>
<keyword evidence="1" id="KW-0812">Transmembrane</keyword>
<protein>
    <submittedName>
        <fullName evidence="2">Uncharacterized protein</fullName>
    </submittedName>
</protein>
<gene>
    <name evidence="2" type="ORF">B0T26DRAFT_756931</name>
</gene>
<reference evidence="2" key="1">
    <citation type="submission" date="2023-06" db="EMBL/GenBank/DDBJ databases">
        <title>Genome-scale phylogeny and comparative genomics of the fungal order Sordariales.</title>
        <authorList>
            <consortium name="Lawrence Berkeley National Laboratory"/>
            <person name="Hensen N."/>
            <person name="Bonometti L."/>
            <person name="Westerberg I."/>
            <person name="Brannstrom I.O."/>
            <person name="Guillou S."/>
            <person name="Cros-Aarteil S."/>
            <person name="Calhoun S."/>
            <person name="Haridas S."/>
            <person name="Kuo A."/>
            <person name="Mondo S."/>
            <person name="Pangilinan J."/>
            <person name="Riley R."/>
            <person name="LaButti K."/>
            <person name="Andreopoulos B."/>
            <person name="Lipzen A."/>
            <person name="Chen C."/>
            <person name="Yanf M."/>
            <person name="Daum C."/>
            <person name="Ng V."/>
            <person name="Clum A."/>
            <person name="Steindorff A."/>
            <person name="Ohm R."/>
            <person name="Martin F."/>
            <person name="Silar P."/>
            <person name="Natvig D."/>
            <person name="Lalanne C."/>
            <person name="Gautier V."/>
            <person name="Ament-velasquez S.L."/>
            <person name="Kruys A."/>
            <person name="Hutchinson M.I."/>
            <person name="Powell A.J."/>
            <person name="Barry K."/>
            <person name="Miller A.N."/>
            <person name="Grigoriev I.V."/>
            <person name="Debuchy R."/>
            <person name="Gladieux P."/>
            <person name="Thoren M.H."/>
            <person name="Johannesson H."/>
        </authorList>
    </citation>
    <scope>NUCLEOTIDE SEQUENCE</scope>
    <source>
        <strain evidence="2">SMH2392-1A</strain>
    </source>
</reference>
<dbReference type="AlphaFoldDB" id="A0AA39ZTI6"/>
<keyword evidence="1" id="KW-0472">Membrane</keyword>
<feature type="transmembrane region" description="Helical" evidence="1">
    <location>
        <begin position="210"/>
        <end position="233"/>
    </location>
</feature>
<proteinExistence type="predicted"/>
<feature type="transmembrane region" description="Helical" evidence="1">
    <location>
        <begin position="174"/>
        <end position="198"/>
    </location>
</feature>
<evidence type="ECO:0000256" key="1">
    <source>
        <dbReference type="SAM" id="Phobius"/>
    </source>
</evidence>
<comment type="caution">
    <text evidence="2">The sequence shown here is derived from an EMBL/GenBank/DDBJ whole genome shotgun (WGS) entry which is preliminary data.</text>
</comment>
<accession>A0AA39ZTI6</accession>
<evidence type="ECO:0000313" key="2">
    <source>
        <dbReference type="EMBL" id="KAK0703367.1"/>
    </source>
</evidence>
<keyword evidence="1" id="KW-1133">Transmembrane helix</keyword>
<feature type="transmembrane region" description="Helical" evidence="1">
    <location>
        <begin position="135"/>
        <end position="162"/>
    </location>
</feature>
<dbReference type="EMBL" id="JAUIRO010000008">
    <property type="protein sequence ID" value="KAK0703367.1"/>
    <property type="molecule type" value="Genomic_DNA"/>
</dbReference>
<keyword evidence="3" id="KW-1185">Reference proteome</keyword>
<name>A0AA39ZTI6_9PEZI</name>
<sequence>MRRRIIREDGFGTDDPYNPLAGTSIGWHFQDRYLILAASVNTSLDSSPPHRANADLAYTARTENDSPYYSPTSDVDMDEAAAATESTIQDVDFGLAVGSLALSAAIQCLLFVLLWKEVRVASLLPPCERNRGSPLAVLLILLACSGIIFICLCASVVVFFAAWESRPRPVQTHLSLAILELVSVLSVQLAIGKAWVIFCIMCARSLLNNPVYSAVVAFGLLYASHIAIGVVLLTRPEIRIGKKPLYEAILWSSGALIYVAAAAIASLYYWKLSLAPKNKQRLAFLTLVR</sequence>
<organism evidence="2 3">
    <name type="scientific">Lasiosphaeria miniovina</name>
    <dbReference type="NCBI Taxonomy" id="1954250"/>
    <lineage>
        <taxon>Eukaryota</taxon>
        <taxon>Fungi</taxon>
        <taxon>Dikarya</taxon>
        <taxon>Ascomycota</taxon>
        <taxon>Pezizomycotina</taxon>
        <taxon>Sordariomycetes</taxon>
        <taxon>Sordariomycetidae</taxon>
        <taxon>Sordariales</taxon>
        <taxon>Lasiosphaeriaceae</taxon>
        <taxon>Lasiosphaeria</taxon>
    </lineage>
</organism>
<evidence type="ECO:0000313" key="3">
    <source>
        <dbReference type="Proteomes" id="UP001172101"/>
    </source>
</evidence>
<feature type="transmembrane region" description="Helical" evidence="1">
    <location>
        <begin position="245"/>
        <end position="270"/>
    </location>
</feature>
<dbReference type="RefSeq" id="XP_060290226.1">
    <property type="nucleotide sequence ID" value="XM_060446181.1"/>
</dbReference>